<accession>A0A5B9PAJ6</accession>
<sequence>MFGCLYNKALNRSRDGFMVGKSPDGRRLPLYPTPISLIYISWSARLTRALSNLGHPVESESVQISADQFKPASLAC</sequence>
<evidence type="ECO:0000313" key="1">
    <source>
        <dbReference type="EMBL" id="QEG21982.1"/>
    </source>
</evidence>
<name>A0A5B9PAJ6_9BACT</name>
<dbReference type="KEGG" id="mff:MFFC18_18430"/>
<evidence type="ECO:0000313" key="2">
    <source>
        <dbReference type="Proteomes" id="UP000322214"/>
    </source>
</evidence>
<gene>
    <name evidence="1" type="ORF">MFFC18_18430</name>
</gene>
<dbReference type="Proteomes" id="UP000322214">
    <property type="component" value="Chromosome"/>
</dbReference>
<protein>
    <submittedName>
        <fullName evidence="1">Uncharacterized protein</fullName>
    </submittedName>
</protein>
<organism evidence="1 2">
    <name type="scientific">Mariniblastus fucicola</name>
    <dbReference type="NCBI Taxonomy" id="980251"/>
    <lineage>
        <taxon>Bacteria</taxon>
        <taxon>Pseudomonadati</taxon>
        <taxon>Planctomycetota</taxon>
        <taxon>Planctomycetia</taxon>
        <taxon>Pirellulales</taxon>
        <taxon>Pirellulaceae</taxon>
        <taxon>Mariniblastus</taxon>
    </lineage>
</organism>
<keyword evidence="2" id="KW-1185">Reference proteome</keyword>
<proteinExistence type="predicted"/>
<dbReference type="EMBL" id="CP042912">
    <property type="protein sequence ID" value="QEG21982.1"/>
    <property type="molecule type" value="Genomic_DNA"/>
</dbReference>
<dbReference type="AlphaFoldDB" id="A0A5B9PAJ6"/>
<reference evidence="1 2" key="1">
    <citation type="submission" date="2019-08" db="EMBL/GenBank/DDBJ databases">
        <title>Deep-cultivation of Planctomycetes and their phenomic and genomic characterization uncovers novel biology.</title>
        <authorList>
            <person name="Wiegand S."/>
            <person name="Jogler M."/>
            <person name="Boedeker C."/>
            <person name="Pinto D."/>
            <person name="Vollmers J."/>
            <person name="Rivas-Marin E."/>
            <person name="Kohn T."/>
            <person name="Peeters S.H."/>
            <person name="Heuer A."/>
            <person name="Rast P."/>
            <person name="Oberbeckmann S."/>
            <person name="Bunk B."/>
            <person name="Jeske O."/>
            <person name="Meyerdierks A."/>
            <person name="Storesund J.E."/>
            <person name="Kallscheuer N."/>
            <person name="Luecker S."/>
            <person name="Lage O.M."/>
            <person name="Pohl T."/>
            <person name="Merkel B.J."/>
            <person name="Hornburger P."/>
            <person name="Mueller R.-W."/>
            <person name="Bruemmer F."/>
            <person name="Labrenz M."/>
            <person name="Spormann A.M."/>
            <person name="Op den Camp H."/>
            <person name="Overmann J."/>
            <person name="Amann R."/>
            <person name="Jetten M.S.M."/>
            <person name="Mascher T."/>
            <person name="Medema M.H."/>
            <person name="Devos D.P."/>
            <person name="Kaster A.-K."/>
            <person name="Ovreas L."/>
            <person name="Rohde M."/>
            <person name="Galperin M.Y."/>
            <person name="Jogler C."/>
        </authorList>
    </citation>
    <scope>NUCLEOTIDE SEQUENCE [LARGE SCALE GENOMIC DNA]</scope>
    <source>
        <strain evidence="1 2">FC18</strain>
    </source>
</reference>